<evidence type="ECO:0000313" key="2">
    <source>
        <dbReference type="EMBL" id="KAF6119792.1"/>
    </source>
</evidence>
<dbReference type="Proteomes" id="UP000664940">
    <property type="component" value="Unassembled WGS sequence"/>
</dbReference>
<feature type="compositionally biased region" description="Basic and acidic residues" evidence="1">
    <location>
        <begin position="69"/>
        <end position="78"/>
    </location>
</feature>
<sequence>MNLGPERIGTGGLPGFWVLHLLGPGPQTGREVQGLEASTQAPDRRWPGSLLSTRCHPGWRRVGPGSLEEPEKWEHEEGTFSAAPAPHPSMTGSEGCWSVPPGVGCPGHFLPLLFLWSWALPARGCPGSKKALTKG</sequence>
<reference evidence="2 3" key="1">
    <citation type="journal article" date="2020" name="Nature">
        <title>Six reference-quality genomes reveal evolution of bat adaptations.</title>
        <authorList>
            <person name="Jebb D."/>
            <person name="Huang Z."/>
            <person name="Pippel M."/>
            <person name="Hughes G.M."/>
            <person name="Lavrichenko K."/>
            <person name="Devanna P."/>
            <person name="Winkler S."/>
            <person name="Jermiin L.S."/>
            <person name="Skirmuntt E.C."/>
            <person name="Katzourakis A."/>
            <person name="Burkitt-Gray L."/>
            <person name="Ray D.A."/>
            <person name="Sullivan K.A.M."/>
            <person name="Roscito J.G."/>
            <person name="Kirilenko B.M."/>
            <person name="Davalos L.M."/>
            <person name="Corthals A.P."/>
            <person name="Power M.L."/>
            <person name="Jones G."/>
            <person name="Ransome R.D."/>
            <person name="Dechmann D.K.N."/>
            <person name="Locatelli A.G."/>
            <person name="Puechmaille S.J."/>
            <person name="Fedrigo O."/>
            <person name="Jarvis E.D."/>
            <person name="Hiller M."/>
            <person name="Vernes S.C."/>
            <person name="Myers E.W."/>
            <person name="Teeling E.C."/>
        </authorList>
    </citation>
    <scope>NUCLEOTIDE SEQUENCE [LARGE SCALE GENOMIC DNA]</scope>
    <source>
        <strain evidence="2">Bat1K_MPI-CBG_1</strain>
    </source>
</reference>
<feature type="region of interest" description="Disordered" evidence="1">
    <location>
        <begin position="60"/>
        <end position="94"/>
    </location>
</feature>
<accession>A0A834AXW4</accession>
<proteinExistence type="predicted"/>
<protein>
    <submittedName>
        <fullName evidence="2">Uncharacterized protein</fullName>
    </submittedName>
</protein>
<evidence type="ECO:0000256" key="1">
    <source>
        <dbReference type="SAM" id="MobiDB-lite"/>
    </source>
</evidence>
<name>A0A834AXW4_9CHIR</name>
<evidence type="ECO:0000313" key="3">
    <source>
        <dbReference type="Proteomes" id="UP000664940"/>
    </source>
</evidence>
<gene>
    <name evidence="2" type="ORF">HJG60_010198</name>
</gene>
<dbReference type="EMBL" id="JABVXQ010000003">
    <property type="protein sequence ID" value="KAF6119792.1"/>
    <property type="molecule type" value="Genomic_DNA"/>
</dbReference>
<comment type="caution">
    <text evidence="2">The sequence shown here is derived from an EMBL/GenBank/DDBJ whole genome shotgun (WGS) entry which is preliminary data.</text>
</comment>
<dbReference type="AlphaFoldDB" id="A0A834AXW4"/>
<organism evidence="2 3">
    <name type="scientific">Phyllostomus discolor</name>
    <name type="common">pale spear-nosed bat</name>
    <dbReference type="NCBI Taxonomy" id="89673"/>
    <lineage>
        <taxon>Eukaryota</taxon>
        <taxon>Metazoa</taxon>
        <taxon>Chordata</taxon>
        <taxon>Craniata</taxon>
        <taxon>Vertebrata</taxon>
        <taxon>Euteleostomi</taxon>
        <taxon>Mammalia</taxon>
        <taxon>Eutheria</taxon>
        <taxon>Laurasiatheria</taxon>
        <taxon>Chiroptera</taxon>
        <taxon>Yangochiroptera</taxon>
        <taxon>Phyllostomidae</taxon>
        <taxon>Phyllostominae</taxon>
        <taxon>Phyllostomus</taxon>
    </lineage>
</organism>